<sequence>MKTMRADALRNRAQIVDAARILFITRGPDTPMEDIARAAGVGVGTLYRRFPDRDSLIIAVGQDVVGRLTEMLHAAREAESDAWHALGRYLREWAEIRLGLLYDALCHGMPPAVRADQDLARARDDWADLLDELLRDAKTEGALRQDVDLVDVATFMNLLIQMEPGGTPDKLLDVMIDGLRGP</sequence>
<evidence type="ECO:0000259" key="5">
    <source>
        <dbReference type="PROSITE" id="PS50977"/>
    </source>
</evidence>
<dbReference type="Pfam" id="PF00440">
    <property type="entry name" value="TetR_N"/>
    <property type="match status" value="1"/>
</dbReference>
<keyword evidence="1" id="KW-0805">Transcription regulation</keyword>
<evidence type="ECO:0000313" key="6">
    <source>
        <dbReference type="EMBL" id="TCO53702.1"/>
    </source>
</evidence>
<evidence type="ECO:0000256" key="3">
    <source>
        <dbReference type="ARBA" id="ARBA00023163"/>
    </source>
</evidence>
<comment type="caution">
    <text evidence="6">The sequence shown here is derived from an EMBL/GenBank/DDBJ whole genome shotgun (WGS) entry which is preliminary data.</text>
</comment>
<dbReference type="PANTHER" id="PTHR30055">
    <property type="entry name" value="HTH-TYPE TRANSCRIPTIONAL REGULATOR RUTR"/>
    <property type="match status" value="1"/>
</dbReference>
<dbReference type="GO" id="GO:0003700">
    <property type="term" value="F:DNA-binding transcription factor activity"/>
    <property type="evidence" value="ECO:0007669"/>
    <property type="project" value="TreeGrafter"/>
</dbReference>
<dbReference type="Gene3D" id="1.10.357.10">
    <property type="entry name" value="Tetracycline Repressor, domain 2"/>
    <property type="match status" value="1"/>
</dbReference>
<dbReference type="SUPFAM" id="SSF48498">
    <property type="entry name" value="Tetracyclin repressor-like, C-terminal domain"/>
    <property type="match status" value="1"/>
</dbReference>
<dbReference type="PANTHER" id="PTHR30055:SF234">
    <property type="entry name" value="HTH-TYPE TRANSCRIPTIONAL REGULATOR BETI"/>
    <property type="match status" value="1"/>
</dbReference>
<dbReference type="InterPro" id="IPR049445">
    <property type="entry name" value="TetR_SbtR-like_C"/>
</dbReference>
<evidence type="ECO:0000313" key="7">
    <source>
        <dbReference type="Proteomes" id="UP000295680"/>
    </source>
</evidence>
<dbReference type="InterPro" id="IPR050109">
    <property type="entry name" value="HTH-type_TetR-like_transc_reg"/>
</dbReference>
<dbReference type="AlphaFoldDB" id="A0A4R2J7S4"/>
<dbReference type="InterPro" id="IPR009057">
    <property type="entry name" value="Homeodomain-like_sf"/>
</dbReference>
<name>A0A4R2J7S4_9PSEU</name>
<dbReference type="PROSITE" id="PS50977">
    <property type="entry name" value="HTH_TETR_2"/>
    <property type="match status" value="1"/>
</dbReference>
<organism evidence="6 7">
    <name type="scientific">Actinocrispum wychmicini</name>
    <dbReference type="NCBI Taxonomy" id="1213861"/>
    <lineage>
        <taxon>Bacteria</taxon>
        <taxon>Bacillati</taxon>
        <taxon>Actinomycetota</taxon>
        <taxon>Actinomycetes</taxon>
        <taxon>Pseudonocardiales</taxon>
        <taxon>Pseudonocardiaceae</taxon>
        <taxon>Actinocrispum</taxon>
    </lineage>
</organism>
<keyword evidence="2 4" id="KW-0238">DNA-binding</keyword>
<dbReference type="InterPro" id="IPR036271">
    <property type="entry name" value="Tet_transcr_reg_TetR-rel_C_sf"/>
</dbReference>
<evidence type="ECO:0000256" key="2">
    <source>
        <dbReference type="ARBA" id="ARBA00023125"/>
    </source>
</evidence>
<evidence type="ECO:0000256" key="1">
    <source>
        <dbReference type="ARBA" id="ARBA00023015"/>
    </source>
</evidence>
<accession>A0A4R2J7S4</accession>
<dbReference type="RefSeq" id="WP_132123658.1">
    <property type="nucleotide sequence ID" value="NZ_SLWS01000010.1"/>
</dbReference>
<feature type="domain" description="HTH tetR-type" evidence="5">
    <location>
        <begin position="9"/>
        <end position="68"/>
    </location>
</feature>
<dbReference type="EMBL" id="SLWS01000010">
    <property type="protein sequence ID" value="TCO53702.1"/>
    <property type="molecule type" value="Genomic_DNA"/>
</dbReference>
<dbReference type="Proteomes" id="UP000295680">
    <property type="component" value="Unassembled WGS sequence"/>
</dbReference>
<reference evidence="6 7" key="1">
    <citation type="submission" date="2019-03" db="EMBL/GenBank/DDBJ databases">
        <title>Genomic Encyclopedia of Type Strains, Phase IV (KMG-IV): sequencing the most valuable type-strain genomes for metagenomic binning, comparative biology and taxonomic classification.</title>
        <authorList>
            <person name="Goeker M."/>
        </authorList>
    </citation>
    <scope>NUCLEOTIDE SEQUENCE [LARGE SCALE GENOMIC DNA]</scope>
    <source>
        <strain evidence="6 7">DSM 45934</strain>
    </source>
</reference>
<dbReference type="SUPFAM" id="SSF46689">
    <property type="entry name" value="Homeodomain-like"/>
    <property type="match status" value="1"/>
</dbReference>
<dbReference type="Pfam" id="PF21597">
    <property type="entry name" value="TetR_C_43"/>
    <property type="match status" value="1"/>
</dbReference>
<dbReference type="InterPro" id="IPR001647">
    <property type="entry name" value="HTH_TetR"/>
</dbReference>
<dbReference type="GO" id="GO:0000976">
    <property type="term" value="F:transcription cis-regulatory region binding"/>
    <property type="evidence" value="ECO:0007669"/>
    <property type="project" value="TreeGrafter"/>
</dbReference>
<keyword evidence="3" id="KW-0804">Transcription</keyword>
<dbReference type="PRINTS" id="PR00455">
    <property type="entry name" value="HTHTETR"/>
</dbReference>
<feature type="DNA-binding region" description="H-T-H motif" evidence="4">
    <location>
        <begin position="31"/>
        <end position="50"/>
    </location>
</feature>
<proteinExistence type="predicted"/>
<dbReference type="OrthoDB" id="3192968at2"/>
<protein>
    <submittedName>
        <fullName evidence="6">TetR family transcriptional regulator</fullName>
    </submittedName>
</protein>
<gene>
    <name evidence="6" type="ORF">EV192_110292</name>
</gene>
<evidence type="ECO:0000256" key="4">
    <source>
        <dbReference type="PROSITE-ProRule" id="PRU00335"/>
    </source>
</evidence>
<keyword evidence="7" id="KW-1185">Reference proteome</keyword>